<dbReference type="Gene3D" id="3.40.1350.10">
    <property type="match status" value="2"/>
</dbReference>
<evidence type="ECO:0000256" key="2">
    <source>
        <dbReference type="ARBA" id="ARBA00023239"/>
    </source>
</evidence>
<dbReference type="Pfam" id="PF01974">
    <property type="entry name" value="tRNA_int_endo"/>
    <property type="match status" value="1"/>
</dbReference>
<dbReference type="NCBIfam" id="NF006794">
    <property type="entry name" value="PRK09300.1-1"/>
    <property type="match status" value="1"/>
</dbReference>
<dbReference type="GO" id="GO:0006637">
    <property type="term" value="P:acyl-CoA metabolic process"/>
    <property type="evidence" value="ECO:0007669"/>
    <property type="project" value="TreeGrafter"/>
</dbReference>
<feature type="domain" description="tRNA intron endonuclease N-terminal" evidence="7">
    <location>
        <begin position="557"/>
        <end position="614"/>
    </location>
</feature>
<evidence type="ECO:0000259" key="6">
    <source>
        <dbReference type="Pfam" id="PF01974"/>
    </source>
</evidence>
<proteinExistence type="inferred from homology"/>
<dbReference type="EMBL" id="QQST01000001">
    <property type="protein sequence ID" value="RDI71923.1"/>
    <property type="molecule type" value="Genomic_DNA"/>
</dbReference>
<reference evidence="11" key="1">
    <citation type="submission" date="2016-10" db="EMBL/GenBank/DDBJ databases">
        <authorList>
            <person name="Varghese N."/>
            <person name="Submissions S."/>
        </authorList>
    </citation>
    <scope>NUCLEOTIDE SEQUENCE [LARGE SCALE GENOMIC DNA]</scope>
    <source>
        <strain evidence="11">CGMCC 1.12397</strain>
    </source>
</reference>
<feature type="region of interest" description="Disordered" evidence="5">
    <location>
        <begin position="529"/>
        <end position="555"/>
    </location>
</feature>
<gene>
    <name evidence="4 9" type="primary">endA</name>
    <name evidence="9" type="ORF">DWB78_09420</name>
    <name evidence="10" type="ORF">SAMN05216278_3102</name>
</gene>
<feature type="active site" evidence="4">
    <location>
        <position position="659"/>
    </location>
</feature>
<dbReference type="Gene3D" id="3.40.1170.20">
    <property type="entry name" value="tRNA intron endonuclease, N-terminal domain"/>
    <property type="match status" value="2"/>
</dbReference>
<dbReference type="PANTHER" id="PTHR10824:SF4">
    <property type="entry name" value="ACYL-COENZYME A THIOESTERASE 1-LIKE"/>
    <property type="match status" value="1"/>
</dbReference>
<dbReference type="Proteomes" id="UP000199289">
    <property type="component" value="Unassembled WGS sequence"/>
</dbReference>
<dbReference type="GO" id="GO:0000213">
    <property type="term" value="F:tRNA-intron lyase activity"/>
    <property type="evidence" value="ECO:0007669"/>
    <property type="project" value="UniProtKB-UniRule"/>
</dbReference>
<dbReference type="InterPro" id="IPR006677">
    <property type="entry name" value="tRNA_intron_Endonuc_cat-like"/>
</dbReference>
<accession>A0A1H1EWP5</accession>
<dbReference type="Pfam" id="PF08840">
    <property type="entry name" value="BAAT_C"/>
    <property type="match status" value="1"/>
</dbReference>
<dbReference type="GO" id="GO:0006388">
    <property type="term" value="P:tRNA splicing, via endonucleolytic cleavage and ligation"/>
    <property type="evidence" value="ECO:0007669"/>
    <property type="project" value="UniProtKB-UniRule"/>
</dbReference>
<name>A0A1H1EWP5_9EURY</name>
<feature type="active site" evidence="4">
    <location>
        <position position="701"/>
    </location>
</feature>
<reference evidence="10" key="2">
    <citation type="submission" date="2016-10" db="EMBL/GenBank/DDBJ databases">
        <authorList>
            <person name="de Groot N.N."/>
        </authorList>
    </citation>
    <scope>NUCLEOTIDE SEQUENCE [LARGE SCALE GENOMIC DNA]</scope>
    <source>
        <strain evidence="10">CGMCC 1.12397</strain>
    </source>
</reference>
<comment type="function">
    <text evidence="4">Endonuclease that removes tRNA introns. Cleaves pre-tRNA at the 5' and 3' splice sites to release the intron. The products are an intron and two tRNA half-molecules bearing 2',3' cyclic phosphate and 5'-OH termini. Recognizes a pseudosymmetric substrate in which 2 bulged loops of 3 bases are separated by a stem of 4 bp.</text>
</comment>
<dbReference type="GO" id="GO:0006631">
    <property type="term" value="P:fatty acid metabolic process"/>
    <property type="evidence" value="ECO:0007669"/>
    <property type="project" value="TreeGrafter"/>
</dbReference>
<dbReference type="GO" id="GO:0047617">
    <property type="term" value="F:fatty acyl-CoA hydrolase activity"/>
    <property type="evidence" value="ECO:0007669"/>
    <property type="project" value="TreeGrafter"/>
</dbReference>
<reference evidence="9 12" key="3">
    <citation type="submission" date="2018-07" db="EMBL/GenBank/DDBJ databases">
        <title>Genome sequence of extremly halophilic archaeon Halopelagius longus strain BC12-B1.</title>
        <authorList>
            <person name="Zhang X."/>
        </authorList>
    </citation>
    <scope>NUCLEOTIDE SEQUENCE [LARGE SCALE GENOMIC DNA]</scope>
    <source>
        <strain evidence="9 12">BC12-B1</strain>
    </source>
</reference>
<dbReference type="Gene3D" id="3.40.50.1820">
    <property type="entry name" value="alpha/beta hydrolase"/>
    <property type="match status" value="1"/>
</dbReference>
<comment type="subunit">
    <text evidence="4">Homodimer.</text>
</comment>
<dbReference type="GO" id="GO:0003676">
    <property type="term" value="F:nucleic acid binding"/>
    <property type="evidence" value="ECO:0007669"/>
    <property type="project" value="InterPro"/>
</dbReference>
<dbReference type="Proteomes" id="UP000255421">
    <property type="component" value="Unassembled WGS sequence"/>
</dbReference>
<dbReference type="InterPro" id="IPR036167">
    <property type="entry name" value="tRNA_intron_Endo_cat-like_sf"/>
</dbReference>
<evidence type="ECO:0000313" key="9">
    <source>
        <dbReference type="EMBL" id="RDI71923.1"/>
    </source>
</evidence>
<evidence type="ECO:0000313" key="12">
    <source>
        <dbReference type="Proteomes" id="UP000255421"/>
    </source>
</evidence>
<dbReference type="AlphaFoldDB" id="A0A1H1EWP5"/>
<feature type="domain" description="tRNA intron endonuclease N-terminal" evidence="7">
    <location>
        <begin position="367"/>
        <end position="429"/>
    </location>
</feature>
<evidence type="ECO:0000259" key="7">
    <source>
        <dbReference type="Pfam" id="PF02778"/>
    </source>
</evidence>
<protein>
    <recommendedName>
        <fullName evidence="4">tRNA-splicing endonuclease</fullName>
        <ecNumber evidence="4">4.6.1.16</ecNumber>
    </recommendedName>
    <alternativeName>
        <fullName evidence="4">tRNA-intron endonuclease</fullName>
    </alternativeName>
</protein>
<sequence length="724" mass="78679">MSNGFVSARPVRRENVTGRLYPGVGHDSAPGILVLHGSGGAGGYERAYAEHLAEHGYTTLCVEYFGAPGVSDALSEIPLEHFAAAAEWLLERPDVVGGQVGVVGFSRGGEAALLAGSHFSRIGAVAAYVPSCYVFPAPTWMDGVDEECAAWTLDGDPVPYLPVEKHVDNPQDGADDALGDDAPDASTRAIRRASDEELDRATIEVENVDGPILLISGGSDRVWSSTFLSDRIIERLDDHDYPWEAEHLAYPDAGHAIRVPYRFDGEDSPTGEHRFGGTNAANARASADAWFHVLKHFQNARWLTDPSPSIRGFRTRSREPPTAQTHCDSEERAYSRTAAESDTSRSAAGRNASIADPLSAPPPTPDMDGTLDGDVVRVGGDARQRFYDSRGYGRPADGNRIELAPVEAAHLLARGDLDAVDGMGFREFLTRTGAVMEFVVYKDLRDRGFYLSPAREDWAGAAADHAGAGVDFVVYPRGKGPWDDDVEYRVRIAGERESIAAAELGDGVVLAVVDEDGELTYFETDRPEIEGGTVEGTSAGHRMQSGDDEYEPPSGLESDLLSDRVLLWESPDEMYERGFYGQRLHGRNADSGPLQLSLVEGAYLSERGYIDADHEAVVEVAREVEGDRFDRRLQAYAALRDAGAVPKSGFKFGADFRVYTDFSTVSDLSHSADLVRVVSPDHTFLPRDLSLDVRLAGGVRKRMVFALTDAKRGIDWLSVARLTP</sequence>
<keyword evidence="2 4" id="KW-0456">Lyase</keyword>
<dbReference type="InterPro" id="IPR006676">
    <property type="entry name" value="tRNA_splic"/>
</dbReference>
<evidence type="ECO:0000256" key="4">
    <source>
        <dbReference type="HAMAP-Rule" id="MF_01834"/>
    </source>
</evidence>
<dbReference type="InterPro" id="IPR014940">
    <property type="entry name" value="BAAT_C"/>
</dbReference>
<dbReference type="Pfam" id="PF02778">
    <property type="entry name" value="tRNA_int_endo_N"/>
    <property type="match status" value="2"/>
</dbReference>
<comment type="function">
    <text evidence="3">Endonuclease that removes tRNA introns. Cleaves pre-tRNA at the 5'- and 3'-splice sites to release the intron. The products are an intron and two tRNA half-molecules bearing 2',3' cyclic phosphate and 5'-OH termini. Recognizes a pseudosymmetric substrate in which 2 bulged loops of 3 bases are separated by a stem of 4 bp.</text>
</comment>
<dbReference type="InterPro" id="IPR036740">
    <property type="entry name" value="tRNA_intron_Endonuc_N_sf"/>
</dbReference>
<dbReference type="EC" id="4.6.1.16" evidence="4"/>
<dbReference type="SUPFAM" id="SSF53032">
    <property type="entry name" value="tRNA-intron endonuclease catalytic domain-like"/>
    <property type="match status" value="2"/>
</dbReference>
<dbReference type="SUPFAM" id="SSF55267">
    <property type="entry name" value="tRNA-intron endonuclease N-terminal domain-like"/>
    <property type="match status" value="2"/>
</dbReference>
<dbReference type="HAMAP" id="MF_01834">
    <property type="entry name" value="EndA_long"/>
    <property type="match status" value="1"/>
</dbReference>
<dbReference type="InterPro" id="IPR023516">
    <property type="entry name" value="tRNA_splic_arch_long"/>
</dbReference>
<evidence type="ECO:0000256" key="5">
    <source>
        <dbReference type="SAM" id="MobiDB-lite"/>
    </source>
</evidence>
<dbReference type="InterPro" id="IPR006678">
    <property type="entry name" value="tRNA_intron_Endonuc_N"/>
</dbReference>
<feature type="domain" description="BAAT/Acyl-CoA thioester hydrolase C-terminal" evidence="8">
    <location>
        <begin position="77"/>
        <end position="299"/>
    </location>
</feature>
<dbReference type="SUPFAM" id="SSF53474">
    <property type="entry name" value="alpha/beta-Hydrolases"/>
    <property type="match status" value="1"/>
</dbReference>
<dbReference type="CDD" id="cd22363">
    <property type="entry name" value="tRNA-intron_lyase_C"/>
    <property type="match status" value="2"/>
</dbReference>
<evidence type="ECO:0000313" key="10">
    <source>
        <dbReference type="EMBL" id="SDQ93167.1"/>
    </source>
</evidence>
<evidence type="ECO:0000259" key="8">
    <source>
        <dbReference type="Pfam" id="PF08840"/>
    </source>
</evidence>
<keyword evidence="12" id="KW-1185">Reference proteome</keyword>
<dbReference type="PANTHER" id="PTHR10824">
    <property type="entry name" value="ACYL-COENZYME A THIOESTERASE-RELATED"/>
    <property type="match status" value="1"/>
</dbReference>
<organism evidence="10 11">
    <name type="scientific">Halopelagius longus</name>
    <dbReference type="NCBI Taxonomy" id="1236180"/>
    <lineage>
        <taxon>Archaea</taxon>
        <taxon>Methanobacteriati</taxon>
        <taxon>Methanobacteriota</taxon>
        <taxon>Stenosarchaea group</taxon>
        <taxon>Halobacteria</taxon>
        <taxon>Halobacteriales</taxon>
        <taxon>Haloferacaceae</taxon>
    </lineage>
</organism>
<feature type="domain" description="tRNA intron endonuclease catalytic" evidence="6">
    <location>
        <begin position="629"/>
        <end position="716"/>
    </location>
</feature>
<dbReference type="EMBL" id="FNKQ01000003">
    <property type="protein sequence ID" value="SDQ93167.1"/>
    <property type="molecule type" value="Genomic_DNA"/>
</dbReference>
<comment type="similarity">
    <text evidence="4">Belongs to the tRNA-intron endonuclease family. Archaeal long subfamily.</text>
</comment>
<dbReference type="InterPro" id="IPR029058">
    <property type="entry name" value="AB_hydrolase_fold"/>
</dbReference>
<comment type="catalytic activity">
    <reaction evidence="4">
        <text>pretRNA = a 3'-half-tRNA molecule with a 5'-OH end + a 5'-half-tRNA molecule with a 2',3'-cyclic phosphate end + an intron with a 2',3'-cyclic phosphate and a 5'-hydroxyl terminus.</text>
        <dbReference type="EC" id="4.6.1.16"/>
    </reaction>
</comment>
<evidence type="ECO:0000256" key="1">
    <source>
        <dbReference type="ARBA" id="ARBA00022694"/>
    </source>
</evidence>
<feature type="active site" evidence="4">
    <location>
        <position position="670"/>
    </location>
</feature>
<keyword evidence="1 4" id="KW-0819">tRNA processing</keyword>
<dbReference type="OrthoDB" id="46045at2157"/>
<feature type="region of interest" description="Disordered" evidence="5">
    <location>
        <begin position="308"/>
        <end position="373"/>
    </location>
</feature>
<evidence type="ECO:0000256" key="3">
    <source>
        <dbReference type="ARBA" id="ARBA00024798"/>
    </source>
</evidence>
<evidence type="ECO:0000313" key="11">
    <source>
        <dbReference type="Proteomes" id="UP000199289"/>
    </source>
</evidence>
<dbReference type="InterPro" id="IPR011856">
    <property type="entry name" value="tRNA_endonuc-like_dom_sf"/>
</dbReference>
<dbReference type="NCBIfam" id="TIGR00324">
    <property type="entry name" value="endA"/>
    <property type="match status" value="1"/>
</dbReference>